<dbReference type="EMBL" id="BSDI01000001">
    <property type="protein sequence ID" value="GLH94929.1"/>
    <property type="molecule type" value="Genomic_DNA"/>
</dbReference>
<protein>
    <recommendedName>
        <fullName evidence="3">HTH cro/C1-type domain-containing protein</fullName>
    </recommendedName>
</protein>
<comment type="caution">
    <text evidence="1">The sequence shown here is derived from an EMBL/GenBank/DDBJ whole genome shotgun (WGS) entry which is preliminary data.</text>
</comment>
<dbReference type="SUPFAM" id="SSF47413">
    <property type="entry name" value="lambda repressor-like DNA-binding domains"/>
    <property type="match status" value="1"/>
</dbReference>
<evidence type="ECO:0008006" key="3">
    <source>
        <dbReference type="Google" id="ProtNLM"/>
    </source>
</evidence>
<dbReference type="Proteomes" id="UP001144280">
    <property type="component" value="Unassembled WGS sequence"/>
</dbReference>
<organism evidence="1 2">
    <name type="scientific">Phytohabitans aurantiacus</name>
    <dbReference type="NCBI Taxonomy" id="3016789"/>
    <lineage>
        <taxon>Bacteria</taxon>
        <taxon>Bacillati</taxon>
        <taxon>Actinomycetota</taxon>
        <taxon>Actinomycetes</taxon>
        <taxon>Micromonosporales</taxon>
        <taxon>Micromonosporaceae</taxon>
    </lineage>
</organism>
<gene>
    <name evidence="1" type="ORF">Pa4123_02010</name>
</gene>
<name>A0ABQ5QKZ2_9ACTN</name>
<keyword evidence="2" id="KW-1185">Reference proteome</keyword>
<accession>A0ABQ5QKZ2</accession>
<proteinExistence type="predicted"/>
<evidence type="ECO:0000313" key="1">
    <source>
        <dbReference type="EMBL" id="GLH94929.1"/>
    </source>
</evidence>
<evidence type="ECO:0000313" key="2">
    <source>
        <dbReference type="Proteomes" id="UP001144280"/>
    </source>
</evidence>
<sequence>MHRGWNQVTVLEKTGTKKSTLHRWLRGDWTEDPKAGQVLDFCDGLDIPPAAAFLILWPGKRDRSPMPGPPPMDPDVELVLRRLVDPKVTEQEKYHIRETLRALARRPGPPSQRAS</sequence>
<dbReference type="InterPro" id="IPR010982">
    <property type="entry name" value="Lambda_DNA-bd_dom_sf"/>
</dbReference>
<reference evidence="1" key="1">
    <citation type="submission" date="2022-12" db="EMBL/GenBank/DDBJ databases">
        <title>New Phytohabitans aurantiacus sp. RD004123 nov., an actinomycete isolated from soil.</title>
        <authorList>
            <person name="Triningsih D.W."/>
            <person name="Harunari E."/>
            <person name="Igarashi Y."/>
        </authorList>
    </citation>
    <scope>NUCLEOTIDE SEQUENCE</scope>
    <source>
        <strain evidence="1">RD004123</strain>
    </source>
</reference>